<dbReference type="InterPro" id="IPR011010">
    <property type="entry name" value="DNA_brk_join_enz"/>
</dbReference>
<protein>
    <submittedName>
        <fullName evidence="5">Tyrosine-type recombinase/integrase</fullName>
    </submittedName>
</protein>
<feature type="domain" description="Tyr recombinase" evidence="4">
    <location>
        <begin position="183"/>
        <end position="408"/>
    </location>
</feature>
<dbReference type="PROSITE" id="PS51898">
    <property type="entry name" value="TYR_RECOMBINASE"/>
    <property type="match status" value="1"/>
</dbReference>
<dbReference type="RefSeq" id="WP_155615552.1">
    <property type="nucleotide sequence ID" value="NZ_WNZX01000024.1"/>
</dbReference>
<reference evidence="5 6" key="1">
    <citation type="submission" date="2019-11" db="EMBL/GenBank/DDBJ databases">
        <title>Draft genome sequences of five Paenibacillus species of dairy origin.</title>
        <authorList>
            <person name="Olajide A.M."/>
            <person name="Chen S."/>
            <person name="Lapointe G."/>
        </authorList>
    </citation>
    <scope>NUCLEOTIDE SEQUENCE [LARGE SCALE GENOMIC DNA]</scope>
    <source>
        <strain evidence="5 6">2CS3</strain>
    </source>
</reference>
<dbReference type="AlphaFoldDB" id="A0A7X2ZFK8"/>
<dbReference type="EMBL" id="WNZX01000024">
    <property type="protein sequence ID" value="MUG73328.1"/>
    <property type="molecule type" value="Genomic_DNA"/>
</dbReference>
<evidence type="ECO:0000256" key="2">
    <source>
        <dbReference type="SAM" id="Coils"/>
    </source>
</evidence>
<gene>
    <name evidence="5" type="ORF">GNP93_22095</name>
</gene>
<comment type="caution">
    <text evidence="5">The sequence shown here is derived from an EMBL/GenBank/DDBJ whole genome shotgun (WGS) entry which is preliminary data.</text>
</comment>
<keyword evidence="6" id="KW-1185">Reference proteome</keyword>
<dbReference type="Proteomes" id="UP000450917">
    <property type="component" value="Unassembled WGS sequence"/>
</dbReference>
<dbReference type="GO" id="GO:0003677">
    <property type="term" value="F:DNA binding"/>
    <property type="evidence" value="ECO:0007669"/>
    <property type="project" value="InterPro"/>
</dbReference>
<sequence length="908" mass="105849">MILKIVPLDLFKQGNIEPFPGAGFTYEDDIWKLHNWNTVAATPGESLLSFESIVYWLKPIAKAYISYGWLAQDLSIGWMQGQLTSLRKLSEYFICNYPQLKQLINLDQRVAEGFADYLNERYPNQTAYLTARHIGNFGKWIRKQYKLPITFRPDHIVKLKREKDLLEDKTQVIPIDVIDQFFKAIGTCHQELWEKWKNAPPSKRTRITELLYLQVLKILLCTPLRISQVLLLDRDPLRDSTNNEEPGVWIKYIESKSHQGEQEKYVPLEMADIVREAIEAAQTVTEEFYRRSGKNHLFLTDSKAAALEEGIRNISSKAFRAWLNGRESEEGEVVREGFIHRFNIKYEGEYYYLRPHQTRHTLASFVYRGGGGFGDVTNYLNHRNLKVLNKQTGVYVHGEERHLIELDNALAEGKLLGISKPLLENRSVFVGGMADIDQAHIKSMGMYVQPTRYGFCTRPMHKGPCPNPRKCLHNREVTAPEPCTSALITPRAIEAINDDTKFLEEQTKLWQSEAPGSRGLKNVLLMKDYYDGIANVLFGKSTPEQEFGKDIYRTDAEIEVRTKKRKNKSKDSTGIPPSAKGKQFKDKVTSKVYEIYNNMRANNDHINLDEFLDRAHISKRNLRISFPEIYKALALYKEKQVALEKKEKVNQAYQELAIAKEQHVELQITVLAQRLNVHRNDFYTIFPKDLVEELATWNESVRNIKKNNDQRILREQKERNLKERELAKQQRNQEILERIEKELLYIENSGKFVAVEDFCKIIKIGLTLFNTTFKDSKKRLDDLNRTNSKRVERIKAMEEMLLTKWNEITSSNEPVTVVEFANFCNVSRDIFYKDSSRAFFHWVEKIESYNIDIIESKKKIIIQEFNQMVKDRVPISVYQLSKRSGISRHFIYRHCTELLDEVIKTSED</sequence>
<dbReference type="GO" id="GO:0006310">
    <property type="term" value="P:DNA recombination"/>
    <property type="evidence" value="ECO:0007669"/>
    <property type="project" value="UniProtKB-KW"/>
</dbReference>
<dbReference type="GO" id="GO:0015074">
    <property type="term" value="P:DNA integration"/>
    <property type="evidence" value="ECO:0007669"/>
    <property type="project" value="InterPro"/>
</dbReference>
<evidence type="ECO:0000259" key="4">
    <source>
        <dbReference type="PROSITE" id="PS51898"/>
    </source>
</evidence>
<organism evidence="5 6">
    <name type="scientific">Paenibacillus validus</name>
    <dbReference type="NCBI Taxonomy" id="44253"/>
    <lineage>
        <taxon>Bacteria</taxon>
        <taxon>Bacillati</taxon>
        <taxon>Bacillota</taxon>
        <taxon>Bacilli</taxon>
        <taxon>Bacillales</taxon>
        <taxon>Paenibacillaceae</taxon>
        <taxon>Paenibacillus</taxon>
    </lineage>
</organism>
<feature type="coiled-coil region" evidence="2">
    <location>
        <begin position="642"/>
        <end position="669"/>
    </location>
</feature>
<proteinExistence type="predicted"/>
<feature type="coiled-coil region" evidence="2">
    <location>
        <begin position="712"/>
        <end position="739"/>
    </location>
</feature>
<name>A0A7X2ZFK8_9BACL</name>
<evidence type="ECO:0000313" key="6">
    <source>
        <dbReference type="Proteomes" id="UP000450917"/>
    </source>
</evidence>
<feature type="region of interest" description="Disordered" evidence="3">
    <location>
        <begin position="562"/>
        <end position="583"/>
    </location>
</feature>
<accession>A0A7X2ZFK8</accession>
<dbReference type="InterPro" id="IPR002104">
    <property type="entry name" value="Integrase_catalytic"/>
</dbReference>
<evidence type="ECO:0000256" key="3">
    <source>
        <dbReference type="SAM" id="MobiDB-lite"/>
    </source>
</evidence>
<evidence type="ECO:0000313" key="5">
    <source>
        <dbReference type="EMBL" id="MUG73328.1"/>
    </source>
</evidence>
<evidence type="ECO:0000256" key="1">
    <source>
        <dbReference type="ARBA" id="ARBA00023172"/>
    </source>
</evidence>
<keyword evidence="2" id="KW-0175">Coiled coil</keyword>
<dbReference type="InterPro" id="IPR013762">
    <property type="entry name" value="Integrase-like_cat_sf"/>
</dbReference>
<dbReference type="SUPFAM" id="SSF56349">
    <property type="entry name" value="DNA breaking-rejoining enzymes"/>
    <property type="match status" value="1"/>
</dbReference>
<keyword evidence="1" id="KW-0233">DNA recombination</keyword>
<dbReference type="Gene3D" id="1.10.443.10">
    <property type="entry name" value="Intergrase catalytic core"/>
    <property type="match status" value="1"/>
</dbReference>